<evidence type="ECO:0000313" key="2">
    <source>
        <dbReference type="EMBL" id="AMM02787.1"/>
    </source>
</evidence>
<dbReference type="Proteomes" id="UP000000556">
    <property type="component" value="Chromosome"/>
</dbReference>
<dbReference type="RefSeq" id="WP_049586353.1">
    <property type="nucleotide sequence ID" value="NC_002947.4"/>
</dbReference>
<organism evidence="2 3">
    <name type="scientific">Pseudomonas putida (strain ATCC 47054 / DSM 6125 / CFBP 8728 / NCIMB 11950 / KT2440)</name>
    <dbReference type="NCBI Taxonomy" id="160488"/>
    <lineage>
        <taxon>Bacteria</taxon>
        <taxon>Pseudomonadati</taxon>
        <taxon>Pseudomonadota</taxon>
        <taxon>Gammaproteobacteria</taxon>
        <taxon>Pseudomonadales</taxon>
        <taxon>Pseudomonadaceae</taxon>
        <taxon>Pseudomonas</taxon>
    </lineage>
</organism>
<feature type="transmembrane region" description="Helical" evidence="1">
    <location>
        <begin position="98"/>
        <end position="118"/>
    </location>
</feature>
<dbReference type="STRING" id="160488.PP_5454"/>
<reference evidence="2 3" key="1">
    <citation type="journal article" date="2002" name="Environ. Microbiol.">
        <title>Complete genome sequence and comparative analysis of the metabolically versatile Pseudomonas putida KT2440.</title>
        <authorList>
            <person name="Nelson K.E."/>
            <person name="Weinel C."/>
            <person name="Paulsen I.T."/>
            <person name="Dodson R.J."/>
            <person name="Hilbert H."/>
            <person name="Martins dos Santos V.A."/>
            <person name="Fouts D.E."/>
            <person name="Gill S.R."/>
            <person name="Pop M."/>
            <person name="Holmes M."/>
            <person name="Brinkac L."/>
            <person name="Beanan M."/>
            <person name="DeBoy R.T."/>
            <person name="Daugherty S."/>
            <person name="Kolonay J."/>
            <person name="Madupu R."/>
            <person name="Nelson W."/>
            <person name="White O."/>
            <person name="Peterson J."/>
            <person name="Khouri H."/>
            <person name="Hance I."/>
            <person name="Chris Lee P."/>
            <person name="Holtzapple E."/>
            <person name="Scanlan D."/>
            <person name="Tran K."/>
            <person name="Moazzez A."/>
            <person name="Utterback T."/>
            <person name="Rizzo M."/>
            <person name="Lee K."/>
            <person name="Kosack D."/>
            <person name="Moestl D."/>
            <person name="Wedler H."/>
            <person name="Lauber J."/>
            <person name="Stjepandic D."/>
            <person name="Hoheisel J."/>
            <person name="Straetz M."/>
            <person name="Heim S."/>
            <person name="Kiewitz C."/>
            <person name="Eisen J.A."/>
            <person name="Timmis K.N."/>
            <person name="Dusterhoft A."/>
            <person name="Tummler B."/>
            <person name="Fraser C.M."/>
        </authorList>
    </citation>
    <scope>NUCLEOTIDE SEQUENCE [LARGE SCALE GENOMIC DNA]</scope>
    <source>
        <strain evidence="3">ATCC 47054 / DSM 6125 / CFBP 8728 / NCIMB 11950 / KT2440</strain>
    </source>
</reference>
<dbReference type="EMBL" id="AE015451">
    <property type="protein sequence ID" value="AMM02787.1"/>
    <property type="molecule type" value="Genomic_DNA"/>
</dbReference>
<dbReference type="BioCyc" id="PPUT160488:G1G01-727-MONOMER"/>
<keyword evidence="3" id="KW-1185">Reference proteome</keyword>
<evidence type="ECO:0000313" key="3">
    <source>
        <dbReference type="Proteomes" id="UP000000556"/>
    </source>
</evidence>
<feature type="transmembrane region" description="Helical" evidence="1">
    <location>
        <begin position="61"/>
        <end position="78"/>
    </location>
</feature>
<keyword evidence="1" id="KW-0472">Membrane</keyword>
<dbReference type="GeneID" id="83677999"/>
<name>A0A140FW04_PSEPK</name>
<reference evidence="2 3" key="2">
    <citation type="journal article" date="2016" name="Environ. Microbiol.">
        <title>The revisited genome of Pseudomonas putida KT2440 enlightens its value as a robust metabolic chassis.</title>
        <authorList>
            <person name="Belda E."/>
            <person name="van Heck R.G."/>
            <person name="Lopez-Sanchez M.J."/>
            <person name="Cruveiller S."/>
            <person name="Barbe V."/>
            <person name="Fraser C."/>
            <person name="Klenk H.P."/>
            <person name="Petersen J."/>
            <person name="Morgat A."/>
            <person name="Nikel P.I."/>
            <person name="Vallenet D."/>
            <person name="Rouy Z."/>
            <person name="Sekowska A."/>
            <person name="Martins Dos Santos V.A."/>
            <person name="de Lorenzo V."/>
            <person name="Danchin A."/>
            <person name="Medigue C."/>
        </authorList>
    </citation>
    <scope>NUCLEOTIDE SEQUENCE [LARGE SCALE GENOMIC DNA]</scope>
    <source>
        <strain evidence="3">ATCC 47054 / DSM 6125 / CFBP 8728 / NCIMB 11950 / KT2440</strain>
    </source>
</reference>
<accession>A0A140FW04</accession>
<evidence type="ECO:0000256" key="1">
    <source>
        <dbReference type="SAM" id="Phobius"/>
    </source>
</evidence>
<gene>
    <name evidence="2" type="ordered locus">PP_5454</name>
</gene>
<feature type="transmembrane region" description="Helical" evidence="1">
    <location>
        <begin position="7"/>
        <end position="29"/>
    </location>
</feature>
<dbReference type="AlphaFoldDB" id="A0A140FW04"/>
<dbReference type="OrthoDB" id="6995375at2"/>
<sequence>MNEVEPGLIAILILAPMMLAMVVQCFIAHKYTEYYESLLTRCSFVTGNKITFQRAGLLGKVMRTGLISMVLAIPSLFVRRGLIDFDQVKRFPSSMRRLLVSLLVIHILLAAALIIFTYA</sequence>
<proteinExistence type="predicted"/>
<protein>
    <submittedName>
        <fullName evidence="2">Uncharacterized protein</fullName>
    </submittedName>
</protein>
<keyword evidence="1" id="KW-0812">Transmembrane</keyword>
<dbReference type="KEGG" id="ppu:PP_5454"/>
<keyword evidence="1" id="KW-1133">Transmembrane helix</keyword>